<protein>
    <recommendedName>
        <fullName evidence="4">Protein-L-isoaspartate O-methyltransferase</fullName>
        <ecNumber evidence="3">2.1.1.77</ecNumber>
    </recommendedName>
    <alternativeName>
        <fullName evidence="11">L-isoaspartyl protein carboxyl methyltransferase</fullName>
    </alternativeName>
    <alternativeName>
        <fullName evidence="9">Protein L-isoaspartyl methyltransferase</fullName>
    </alternativeName>
    <alternativeName>
        <fullName evidence="10">Protein-beta-aspartate methyltransferase</fullName>
    </alternativeName>
</protein>
<evidence type="ECO:0000313" key="12">
    <source>
        <dbReference type="EMBL" id="GLZ82116.1"/>
    </source>
</evidence>
<organism evidence="12 13">
    <name type="scientific">Actinorhabdospora filicis</name>
    <dbReference type="NCBI Taxonomy" id="1785913"/>
    <lineage>
        <taxon>Bacteria</taxon>
        <taxon>Bacillati</taxon>
        <taxon>Actinomycetota</taxon>
        <taxon>Actinomycetes</taxon>
        <taxon>Micromonosporales</taxon>
        <taxon>Micromonosporaceae</taxon>
        <taxon>Actinorhabdospora</taxon>
    </lineage>
</organism>
<dbReference type="NCBIfam" id="TIGR04188">
    <property type="entry name" value="methyltr_grsp"/>
    <property type="match status" value="1"/>
</dbReference>
<dbReference type="InterPro" id="IPR029063">
    <property type="entry name" value="SAM-dependent_MTases_sf"/>
</dbReference>
<keyword evidence="7" id="KW-0808">Transferase</keyword>
<evidence type="ECO:0000256" key="10">
    <source>
        <dbReference type="ARBA" id="ARBA00031323"/>
    </source>
</evidence>
<keyword evidence="6" id="KW-0489">Methyltransferase</keyword>
<gene>
    <name evidence="12" type="primary">pcm</name>
    <name evidence="12" type="ORF">Afil01_69230</name>
</gene>
<evidence type="ECO:0000256" key="6">
    <source>
        <dbReference type="ARBA" id="ARBA00022603"/>
    </source>
</evidence>
<comment type="similarity">
    <text evidence="2">Belongs to the methyltransferase superfamily. L-isoaspartyl/D-aspartyl protein methyltransferase family.</text>
</comment>
<dbReference type="GO" id="GO:0004719">
    <property type="term" value="F:protein-L-isoaspartate (D-aspartate) O-methyltransferase activity"/>
    <property type="evidence" value="ECO:0007669"/>
    <property type="project" value="UniProtKB-EC"/>
</dbReference>
<comment type="subcellular location">
    <subcellularLocation>
        <location evidence="1">Cytoplasm</location>
    </subcellularLocation>
</comment>
<keyword evidence="13" id="KW-1185">Reference proteome</keyword>
<dbReference type="InterPro" id="IPR026448">
    <property type="entry name" value="Methyltr_grasp"/>
</dbReference>
<evidence type="ECO:0000256" key="5">
    <source>
        <dbReference type="ARBA" id="ARBA00022490"/>
    </source>
</evidence>
<evidence type="ECO:0000256" key="7">
    <source>
        <dbReference type="ARBA" id="ARBA00022679"/>
    </source>
</evidence>
<dbReference type="EC" id="2.1.1.77" evidence="3"/>
<sequence length="385" mass="41361">MTTPEGARAELVASLTGAGSLRTDAWTRAFAAVPREVFLPRFFRQGGNSRWEAIDAAHPDWLTLVYQDRTWVTQLNNDPAAWTSARLSGPVPGYPTSSSTQPSLMAYMLEALDVSDGHRVMELGTGTGYNAALLSQRLGEDHIVSAEYDPIVAEDARRALDRLGYRPALHIGDGAAGAPDAAPFDRIIATYGPTTIAPAWITQTRPGGKILANLYRDLGGGALILLTVNDNGTASGHFLPEYGGFMATRQHTSPQTTILLNHASKTTGGQTRPTALQAAVLDHDDFGMLAALALPGIAPVTLFTDEGDEFWLLADDSSAARLALDGTVTETGPRRLWAAIETLHTHWQELGRPARERIGLTVGSTGEHTYWLDEPTTALPALSTR</sequence>
<dbReference type="Proteomes" id="UP001165079">
    <property type="component" value="Unassembled WGS sequence"/>
</dbReference>
<dbReference type="Gene3D" id="3.40.50.150">
    <property type="entry name" value="Vaccinia Virus protein VP39"/>
    <property type="match status" value="1"/>
</dbReference>
<dbReference type="EMBL" id="BSTX01000010">
    <property type="protein sequence ID" value="GLZ82116.1"/>
    <property type="molecule type" value="Genomic_DNA"/>
</dbReference>
<dbReference type="Pfam" id="PF01135">
    <property type="entry name" value="PCMT"/>
    <property type="match status" value="1"/>
</dbReference>
<dbReference type="GO" id="GO:0032259">
    <property type="term" value="P:methylation"/>
    <property type="evidence" value="ECO:0007669"/>
    <property type="project" value="UniProtKB-KW"/>
</dbReference>
<dbReference type="AlphaFoldDB" id="A0A9W6WE05"/>
<dbReference type="PANTHER" id="PTHR11579:SF0">
    <property type="entry name" value="PROTEIN-L-ISOASPARTATE(D-ASPARTATE) O-METHYLTRANSFERASE"/>
    <property type="match status" value="1"/>
</dbReference>
<evidence type="ECO:0000256" key="9">
    <source>
        <dbReference type="ARBA" id="ARBA00030757"/>
    </source>
</evidence>
<evidence type="ECO:0000256" key="1">
    <source>
        <dbReference type="ARBA" id="ARBA00004496"/>
    </source>
</evidence>
<evidence type="ECO:0000313" key="13">
    <source>
        <dbReference type="Proteomes" id="UP001165079"/>
    </source>
</evidence>
<proteinExistence type="inferred from homology"/>
<dbReference type="SUPFAM" id="SSF53335">
    <property type="entry name" value="S-adenosyl-L-methionine-dependent methyltransferases"/>
    <property type="match status" value="1"/>
</dbReference>
<evidence type="ECO:0000256" key="2">
    <source>
        <dbReference type="ARBA" id="ARBA00005369"/>
    </source>
</evidence>
<keyword evidence="5" id="KW-0963">Cytoplasm</keyword>
<keyword evidence="8" id="KW-0949">S-adenosyl-L-methionine</keyword>
<dbReference type="RefSeq" id="WP_285667703.1">
    <property type="nucleotide sequence ID" value="NZ_BSTX01000010.1"/>
</dbReference>
<dbReference type="GO" id="GO:0005737">
    <property type="term" value="C:cytoplasm"/>
    <property type="evidence" value="ECO:0007669"/>
    <property type="project" value="UniProtKB-SubCell"/>
</dbReference>
<evidence type="ECO:0000256" key="3">
    <source>
        <dbReference type="ARBA" id="ARBA00011890"/>
    </source>
</evidence>
<evidence type="ECO:0000256" key="11">
    <source>
        <dbReference type="ARBA" id="ARBA00031350"/>
    </source>
</evidence>
<evidence type="ECO:0000256" key="4">
    <source>
        <dbReference type="ARBA" id="ARBA00013346"/>
    </source>
</evidence>
<comment type="caution">
    <text evidence="12">The sequence shown here is derived from an EMBL/GenBank/DDBJ whole genome shotgun (WGS) entry which is preliminary data.</text>
</comment>
<dbReference type="InterPro" id="IPR000682">
    <property type="entry name" value="PCMT"/>
</dbReference>
<dbReference type="PANTHER" id="PTHR11579">
    <property type="entry name" value="PROTEIN-L-ISOASPARTATE O-METHYLTRANSFERASE"/>
    <property type="match status" value="1"/>
</dbReference>
<evidence type="ECO:0000256" key="8">
    <source>
        <dbReference type="ARBA" id="ARBA00022691"/>
    </source>
</evidence>
<accession>A0A9W6WE05</accession>
<reference evidence="12" key="1">
    <citation type="submission" date="2023-03" db="EMBL/GenBank/DDBJ databases">
        <title>Actinorhabdospora filicis NBRC 111898.</title>
        <authorList>
            <person name="Ichikawa N."/>
            <person name="Sato H."/>
            <person name="Tonouchi N."/>
        </authorList>
    </citation>
    <scope>NUCLEOTIDE SEQUENCE</scope>
    <source>
        <strain evidence="12">NBRC 111898</strain>
    </source>
</reference>
<dbReference type="CDD" id="cd02440">
    <property type="entry name" value="AdoMet_MTases"/>
    <property type="match status" value="1"/>
</dbReference>
<name>A0A9W6WE05_9ACTN</name>